<dbReference type="PROSITE" id="PS00028">
    <property type="entry name" value="ZINC_FINGER_C2H2_1"/>
    <property type="match status" value="4"/>
</dbReference>
<feature type="compositionally biased region" description="Polar residues" evidence="8">
    <location>
        <begin position="496"/>
        <end position="512"/>
    </location>
</feature>
<feature type="region of interest" description="Disordered" evidence="8">
    <location>
        <begin position="547"/>
        <end position="619"/>
    </location>
</feature>
<feature type="region of interest" description="Disordered" evidence="8">
    <location>
        <begin position="368"/>
        <end position="444"/>
    </location>
</feature>
<keyword evidence="5" id="KW-0862">Zinc</keyword>
<feature type="compositionally biased region" description="Polar residues" evidence="8">
    <location>
        <begin position="156"/>
        <end position="171"/>
    </location>
</feature>
<dbReference type="PANTHER" id="PTHR47427">
    <property type="entry name" value="PROTEIN STE12"/>
    <property type="match status" value="1"/>
</dbReference>
<dbReference type="InterPro" id="IPR036236">
    <property type="entry name" value="Znf_C2H2_sf"/>
</dbReference>
<dbReference type="SUPFAM" id="SSF57667">
    <property type="entry name" value="beta-beta-alpha zinc fingers"/>
    <property type="match status" value="2"/>
</dbReference>
<evidence type="ECO:0000256" key="4">
    <source>
        <dbReference type="ARBA" id="ARBA00022771"/>
    </source>
</evidence>
<evidence type="ECO:0000256" key="2">
    <source>
        <dbReference type="ARBA" id="ARBA00022723"/>
    </source>
</evidence>
<dbReference type="EMBL" id="JAIFTL010000473">
    <property type="protein sequence ID" value="KAG9319378.1"/>
    <property type="molecule type" value="Genomic_DNA"/>
</dbReference>
<feature type="compositionally biased region" description="Polar residues" evidence="8">
    <location>
        <begin position="418"/>
        <end position="437"/>
    </location>
</feature>
<accession>A0A9P7ZW70</accession>
<evidence type="ECO:0000256" key="8">
    <source>
        <dbReference type="SAM" id="MobiDB-lite"/>
    </source>
</evidence>
<feature type="domain" description="C2H2-type" evidence="9">
    <location>
        <begin position="346"/>
        <end position="375"/>
    </location>
</feature>
<keyword evidence="6" id="KW-0539">Nucleus</keyword>
<keyword evidence="3" id="KW-0677">Repeat</keyword>
<comment type="caution">
    <text evidence="10">The sequence shown here is derived from an EMBL/GenBank/DDBJ whole genome shotgun (WGS) entry which is preliminary data.</text>
</comment>
<dbReference type="GO" id="GO:1990527">
    <property type="term" value="C:Tec1p-Ste12p-Dig1p complex"/>
    <property type="evidence" value="ECO:0007669"/>
    <property type="project" value="TreeGrafter"/>
</dbReference>
<dbReference type="GO" id="GO:0008270">
    <property type="term" value="F:zinc ion binding"/>
    <property type="evidence" value="ECO:0007669"/>
    <property type="project" value="UniProtKB-KW"/>
</dbReference>
<feature type="compositionally biased region" description="Basic and acidic residues" evidence="8">
    <location>
        <begin position="403"/>
        <end position="415"/>
    </location>
</feature>
<comment type="subcellular location">
    <subcellularLocation>
        <location evidence="1">Nucleus</location>
    </subcellularLocation>
</comment>
<evidence type="ECO:0000256" key="6">
    <source>
        <dbReference type="ARBA" id="ARBA00023242"/>
    </source>
</evidence>
<evidence type="ECO:0000313" key="10">
    <source>
        <dbReference type="EMBL" id="KAG9319378.1"/>
    </source>
</evidence>
<evidence type="ECO:0000313" key="11">
    <source>
        <dbReference type="Proteomes" id="UP000717515"/>
    </source>
</evidence>
<dbReference type="FunFam" id="3.30.160.60:FF:000125">
    <property type="entry name" value="Putative zinc finger protein 143"/>
    <property type="match status" value="1"/>
</dbReference>
<dbReference type="Proteomes" id="UP000717515">
    <property type="component" value="Unassembled WGS sequence"/>
</dbReference>
<dbReference type="GO" id="GO:0003700">
    <property type="term" value="F:DNA-binding transcription factor activity"/>
    <property type="evidence" value="ECO:0007669"/>
    <property type="project" value="TreeGrafter"/>
</dbReference>
<feature type="region of interest" description="Disordered" evidence="8">
    <location>
        <begin position="727"/>
        <end position="762"/>
    </location>
</feature>
<feature type="region of interest" description="Disordered" evidence="8">
    <location>
        <begin position="273"/>
        <end position="313"/>
    </location>
</feature>
<keyword evidence="4 7" id="KW-0863">Zinc-finger</keyword>
<evidence type="ECO:0000256" key="7">
    <source>
        <dbReference type="PROSITE-ProRule" id="PRU00042"/>
    </source>
</evidence>
<feature type="region of interest" description="Disordered" evidence="8">
    <location>
        <begin position="156"/>
        <end position="220"/>
    </location>
</feature>
<dbReference type="GO" id="GO:0005634">
    <property type="term" value="C:nucleus"/>
    <property type="evidence" value="ECO:0007669"/>
    <property type="project" value="UniProtKB-SubCell"/>
</dbReference>
<feature type="compositionally biased region" description="Low complexity" evidence="8">
    <location>
        <begin position="560"/>
        <end position="592"/>
    </location>
</feature>
<feature type="region of interest" description="Disordered" evidence="8">
    <location>
        <begin position="669"/>
        <end position="689"/>
    </location>
</feature>
<feature type="domain" description="C2H2-type" evidence="9">
    <location>
        <begin position="758"/>
        <end position="787"/>
    </location>
</feature>
<feature type="domain" description="C2H2-type" evidence="9">
    <location>
        <begin position="316"/>
        <end position="345"/>
    </location>
</feature>
<dbReference type="SMART" id="SM00355">
    <property type="entry name" value="ZnF_C2H2"/>
    <property type="match status" value="4"/>
</dbReference>
<proteinExistence type="predicted"/>
<feature type="region of interest" description="Disordered" evidence="8">
    <location>
        <begin position="492"/>
        <end position="517"/>
    </location>
</feature>
<protein>
    <recommendedName>
        <fullName evidence="9">C2H2-type domain-containing protein</fullName>
    </recommendedName>
</protein>
<feature type="compositionally biased region" description="Low complexity" evidence="8">
    <location>
        <begin position="292"/>
        <end position="313"/>
    </location>
</feature>
<dbReference type="PROSITE" id="PS50157">
    <property type="entry name" value="ZINC_FINGER_C2H2_2"/>
    <property type="match status" value="4"/>
</dbReference>
<dbReference type="AlphaFoldDB" id="A0A9P7ZW70"/>
<organism evidence="10 11">
    <name type="scientific">Mortierella alpina</name>
    <name type="common">Oleaginous fungus</name>
    <name type="synonym">Mortierella renispora</name>
    <dbReference type="NCBI Taxonomy" id="64518"/>
    <lineage>
        <taxon>Eukaryota</taxon>
        <taxon>Fungi</taxon>
        <taxon>Fungi incertae sedis</taxon>
        <taxon>Mucoromycota</taxon>
        <taxon>Mortierellomycotina</taxon>
        <taxon>Mortierellomycetes</taxon>
        <taxon>Mortierellales</taxon>
        <taxon>Mortierellaceae</taxon>
        <taxon>Mortierella</taxon>
    </lineage>
</organism>
<gene>
    <name evidence="10" type="ORF">KVV02_003891</name>
</gene>
<dbReference type="PANTHER" id="PTHR47427:SF2">
    <property type="entry name" value="C2H2-TYPE DOMAIN-CONTAINING PROTEIN"/>
    <property type="match status" value="1"/>
</dbReference>
<sequence length="835" mass="89762">MADHTAVADCSQAMPTISGSGSGTSRASGHVSADSAQPSSPMEVLAAEEPELATPIVLSSHHSSSIFLKGAKNNIMLGATPMPHPLSMNTDSNSLHHFQANMNHGNMYTHSTSNSAYIHAALGPLAHSSPVPGYSSATIPSSTTAAFMAMHGHNTSLYDSPRRNSVPTLTAGQAEHKRKKSSEEKTLHRQSSWSNLSSSSSMMGGFPSAPLPGLHPPQAASHVDPAMMNYYRTQVSQHSLNQVMPSSAHSSACPSPMPETFLPGSMLSNMTSSPLASLCSSENQGANKAKRNNSICSTTSMSSTGSASSNSNNNKHPCRFVNCGWTFKRYEHLKRHMLVHSKERPFVCDYHGCNKTFSRSDNFSAHLRTHSNKKGSISSSPSEHHHHRHDSQATGREDDDSESPVKQESLEHFHGTSEYGQSYSPTQSPAENAPSSMSDEEPFGMMSGSGYSFGNNAIYPIDPLDHLSGMVPRFDTIRLDLKSVAPSDIHKHSYGEDSNTEALMSGTANPNGESPHPSPMPHYEHFTFPSSISTHFMPMLNGGFPIDHSSLHQHQHHALQHQPSQESISSSPYSSLPSADSSTTSISTFHSTPGYHPNEHDLRGFPFTSGAVHGSIDSNDIHYPPTAPQMSEDGTIMHHHPLHPSSFHHHGSHTDLQMLHHPSFPAIHHSTSTSALPPHPLMSTTSPFAATPGLNEPLYTAPSSSSSSVSSSLAGSRVAANTDAITGSASTANSSSGGSSGNSSGSTGSKHGGSGKHHTCSVSGCSKRFKRLEHLKRHIKTHTLERPFNCPYATCTKKFSRSDNLSQHVKTHLRQLNKQQNKQRNQAQAQAQHAL</sequence>
<keyword evidence="2" id="KW-0479">Metal-binding</keyword>
<reference evidence="10" key="1">
    <citation type="submission" date="2021-07" db="EMBL/GenBank/DDBJ databases">
        <title>Draft genome of Mortierella alpina, strain LL118, isolated from an aspen leaf litter sample.</title>
        <authorList>
            <person name="Yang S."/>
            <person name="Vinatzer B.A."/>
        </authorList>
    </citation>
    <scope>NUCLEOTIDE SEQUENCE</scope>
    <source>
        <strain evidence="10">LL118</strain>
    </source>
</reference>
<evidence type="ECO:0000256" key="1">
    <source>
        <dbReference type="ARBA" id="ARBA00004123"/>
    </source>
</evidence>
<feature type="compositionally biased region" description="Low complexity" evidence="8">
    <location>
        <begin position="191"/>
        <end position="201"/>
    </location>
</feature>
<feature type="region of interest" description="Disordered" evidence="8">
    <location>
        <begin position="1"/>
        <end position="44"/>
    </location>
</feature>
<evidence type="ECO:0000256" key="5">
    <source>
        <dbReference type="ARBA" id="ARBA00022833"/>
    </source>
</evidence>
<name>A0A9P7ZW70_MORAP</name>
<feature type="domain" description="C2H2-type" evidence="9">
    <location>
        <begin position="788"/>
        <end position="817"/>
    </location>
</feature>
<evidence type="ECO:0000259" key="9">
    <source>
        <dbReference type="PROSITE" id="PS50157"/>
    </source>
</evidence>
<dbReference type="Gene3D" id="3.30.160.60">
    <property type="entry name" value="Classic Zinc Finger"/>
    <property type="match status" value="4"/>
</dbReference>
<dbReference type="Pfam" id="PF00096">
    <property type="entry name" value="zf-C2H2"/>
    <property type="match status" value="4"/>
</dbReference>
<feature type="compositionally biased region" description="Low complexity" evidence="8">
    <location>
        <begin position="727"/>
        <end position="749"/>
    </location>
</feature>
<feature type="compositionally biased region" description="Polar residues" evidence="8">
    <location>
        <begin position="273"/>
        <end position="286"/>
    </location>
</feature>
<dbReference type="InterPro" id="IPR052127">
    <property type="entry name" value="STE12_transcription_factor"/>
</dbReference>
<dbReference type="InterPro" id="IPR013087">
    <property type="entry name" value="Znf_C2H2_type"/>
</dbReference>
<dbReference type="GO" id="GO:1990526">
    <property type="term" value="C:Ste12p-Dig1p-Dig2p complex"/>
    <property type="evidence" value="ECO:0007669"/>
    <property type="project" value="TreeGrafter"/>
</dbReference>
<evidence type="ECO:0000256" key="3">
    <source>
        <dbReference type="ARBA" id="ARBA00022737"/>
    </source>
</evidence>